<keyword evidence="2" id="KW-1185">Reference proteome</keyword>
<name>A0A5B8U8J4_9ACTN</name>
<dbReference type="KEGG" id="bsol:FSW04_16440"/>
<dbReference type="Gene3D" id="3.10.180.10">
    <property type="entry name" value="2,3-Dihydroxybiphenyl 1,2-Dioxygenase, domain 1"/>
    <property type="match status" value="1"/>
</dbReference>
<dbReference type="OrthoDB" id="5181113at2"/>
<dbReference type="RefSeq" id="WP_146921169.1">
    <property type="nucleotide sequence ID" value="NZ_CP042430.1"/>
</dbReference>
<organism evidence="1 2">
    <name type="scientific">Baekduia soli</name>
    <dbReference type="NCBI Taxonomy" id="496014"/>
    <lineage>
        <taxon>Bacteria</taxon>
        <taxon>Bacillati</taxon>
        <taxon>Actinomycetota</taxon>
        <taxon>Thermoleophilia</taxon>
        <taxon>Solirubrobacterales</taxon>
        <taxon>Baekduiaceae</taxon>
        <taxon>Baekduia</taxon>
    </lineage>
</organism>
<sequence>MTVRPRLAAVQLACDPAAWARAGFAVDARGRCRIGATELVLAGGDGGITGWALHGAIPADDGIDGLATTVAAIPPGDAPPEHPNGVVAIDHLVVRTPDTARTLEALEAAGFELRRVRDAGTPARPLRQGFLLTDEAIVEVVGPPEPEGSGPATFWGLALVAADLDVTVARMDGAAGVPRPAVQAGRRIATVAASAGLGVPVALMSPRERGRP</sequence>
<dbReference type="AlphaFoldDB" id="A0A5B8U8J4"/>
<dbReference type="Proteomes" id="UP000321805">
    <property type="component" value="Chromosome"/>
</dbReference>
<protein>
    <submittedName>
        <fullName evidence="1">VOC family protein</fullName>
    </submittedName>
</protein>
<proteinExistence type="predicted"/>
<dbReference type="SUPFAM" id="SSF54593">
    <property type="entry name" value="Glyoxalase/Bleomycin resistance protein/Dihydroxybiphenyl dioxygenase"/>
    <property type="match status" value="1"/>
</dbReference>
<evidence type="ECO:0000313" key="1">
    <source>
        <dbReference type="EMBL" id="QEC49002.1"/>
    </source>
</evidence>
<accession>A0A5B8U8J4</accession>
<dbReference type="InterPro" id="IPR029068">
    <property type="entry name" value="Glyas_Bleomycin-R_OHBP_Dase"/>
</dbReference>
<dbReference type="EMBL" id="CP042430">
    <property type="protein sequence ID" value="QEC49002.1"/>
    <property type="molecule type" value="Genomic_DNA"/>
</dbReference>
<gene>
    <name evidence="1" type="ORF">FSW04_16440</name>
</gene>
<evidence type="ECO:0000313" key="2">
    <source>
        <dbReference type="Proteomes" id="UP000321805"/>
    </source>
</evidence>
<reference evidence="1 2" key="1">
    <citation type="journal article" date="2018" name="J. Microbiol.">
        <title>Baekduia soli gen. nov., sp. nov., a novel bacterium isolated from the soil of Baekdu Mountain and proposal of a novel family name, Baekduiaceae fam. nov.</title>
        <authorList>
            <person name="An D.S."/>
            <person name="Siddiqi M.Z."/>
            <person name="Kim K.H."/>
            <person name="Yu H.S."/>
            <person name="Im W.T."/>
        </authorList>
    </citation>
    <scope>NUCLEOTIDE SEQUENCE [LARGE SCALE GENOMIC DNA]</scope>
    <source>
        <strain evidence="1 2">BR7-21</strain>
    </source>
</reference>